<evidence type="ECO:0000313" key="2">
    <source>
        <dbReference type="Proteomes" id="UP000798662"/>
    </source>
</evidence>
<organism evidence="1 2">
    <name type="scientific">Pyropia yezoensis</name>
    <name type="common">Susabi-nori</name>
    <name type="synonym">Porphyra yezoensis</name>
    <dbReference type="NCBI Taxonomy" id="2788"/>
    <lineage>
        <taxon>Eukaryota</taxon>
        <taxon>Rhodophyta</taxon>
        <taxon>Bangiophyceae</taxon>
        <taxon>Bangiales</taxon>
        <taxon>Bangiaceae</taxon>
        <taxon>Pyropia</taxon>
    </lineage>
</organism>
<name>A0ACC3BP34_PYRYE</name>
<evidence type="ECO:0000313" key="1">
    <source>
        <dbReference type="EMBL" id="KAK1859490.1"/>
    </source>
</evidence>
<proteinExistence type="predicted"/>
<dbReference type="EMBL" id="CM020618">
    <property type="protein sequence ID" value="KAK1859490.1"/>
    <property type="molecule type" value="Genomic_DNA"/>
</dbReference>
<gene>
    <name evidence="1" type="ORF">I4F81_002086</name>
</gene>
<sequence length="670" mass="70851">MGFPPGMGKSARGVGGSDGLDPASTSVPADLYCFSDAGVPARGPGDSVCGLHWWTLFQLVRHWYARGSVSASSSVVAVLVATMSFNPNAAEFVPSWAVPPTPGADAAKASDATAAFQAATAGIGAMKVTAAPRSAVAESSASNAGGDAAQPASSSAAPNPSGEGSSSSSPPTAVKEPAPSAVASETAGGGEPGKQAAEDGAGDVDAGGDAGSSSLDGPMGDGKKHANLVFIGHVDAGKSTISGHILYLTGNVDERTMEKFEREAKAQNRESWKYAWALDTTDQERAKGKTEECGRASFTTATRRFTILDAPGHKNFVPHMIGGASQADVGLLVISARKGEFETGFDRGGQTREHAMLAKTTGVRQLIILVNKMDDPTIMEEDGVSWSKDRFDEVYTKLWPFLRQIGWKAGDLTWLPVSGLTGANVRDRVSPEACPWYKGEPLLDILEKLKAPERLIEAPVVLPVFERYKEMGTVVLGKLEAGVIRPNDKLILMPNNTEVMVDDVQLEGSEAAVAEPGDNVRLRIKGVEEDDVRPGFVLCSPGTGLIAGCRVFDARLMILEHKSIIVAGYSAVLHCHAAVEECTIERLLFELDKKGDKVKKNPRFAKPGMTVIARLSLAAPICIEPYKTFPSLGRFMIRDEGRTIGVGVVLAKRQDKRAVEAVEAAAEVDP</sequence>
<accession>A0ACC3BP34</accession>
<keyword evidence="2" id="KW-1185">Reference proteome</keyword>
<comment type="caution">
    <text evidence="1">The sequence shown here is derived from an EMBL/GenBank/DDBJ whole genome shotgun (WGS) entry which is preliminary data.</text>
</comment>
<protein>
    <submittedName>
        <fullName evidence="1">Uncharacterized protein</fullName>
    </submittedName>
</protein>
<dbReference type="Proteomes" id="UP000798662">
    <property type="component" value="Chromosome 1"/>
</dbReference>
<reference evidence="1" key="1">
    <citation type="submission" date="2019-11" db="EMBL/GenBank/DDBJ databases">
        <title>Nori genome reveals adaptations in red seaweeds to the harsh intertidal environment.</title>
        <authorList>
            <person name="Wang D."/>
            <person name="Mao Y."/>
        </authorList>
    </citation>
    <scope>NUCLEOTIDE SEQUENCE</scope>
    <source>
        <tissue evidence="1">Gametophyte</tissue>
    </source>
</reference>